<dbReference type="Pfam" id="PF00196">
    <property type="entry name" value="GerE"/>
    <property type="match status" value="1"/>
</dbReference>
<dbReference type="SMART" id="SM00421">
    <property type="entry name" value="HTH_LUXR"/>
    <property type="match status" value="1"/>
</dbReference>
<sequence length="812" mass="84877">MTVVGPAGIGKSAFARAVGEAGRSLGFRVGQSQSGPEAHAVAGGALLTALRSGPVPLLGADDFAQLAPLHDRPVWMVDLIAEQLVRVATGVPLLVTIDDADAADALSRFALKVLPARLGAVPIVWLLTSGTLSTEVVDEIAGAAGQATRITLGRLDVDAGDHAIVRRRLAVLSPAAGDLVRLAAVWGRPLPMADAATLLDSPGRGWLAEAAREACAGGVLLRDGETLAVQARDSVYAQIAPDVRRSWHERCGNLLLDRPGAEQAAAGHLRAAGDRKSARRVVRAAGVRANAGLALCAWELVADLPEPPRDVVEKAIEVLVATERHTDVVAIADAMGPGEPHWQLIAVRALVASGLYDEAARRLDPLPPDANEALRAAIAAGGGPRSTLDEIKIEDGEDIVTRRLAARTRAMVARRMSRFGDAWHAVADVPVAPTPVSTAERVRALQDIDRFDEAAALLEAVGAGATVTADLAHLGPSVLPTGDLAHLGPSVLPTGDLAHLGPSVLLAAARQELDLGRLTAAAARAQELAAHARETRVPVHRVAADAVLAEVALHRGDPLDLAAADLPTSPVVEWSSGLRILHAAAIEDGDAAVRLIMPTVTAFRAGYCSSQWSPAWTRILLAVVLRSGHRPSALHVVEDAEHVARHNDRVASWVGTAKHAAAVLSGDAAMLGEAVEILRTGPRPLLLARALVDHAALVASQDAIVLLEEAAEIYTRCGAGSDAKAVSKALQKLGVRRRRDAPAGNRPVAGWWSLTDSEQLVAQLIGAGHTNRSAAAELGVSPNTVATHLRSVFAKLAVRSRVQLANVLRDRV</sequence>
<name>A0ABQ3ZEA7_9ACTN</name>
<dbReference type="SUPFAM" id="SSF46894">
    <property type="entry name" value="C-terminal effector domain of the bipartite response regulators"/>
    <property type="match status" value="1"/>
</dbReference>
<evidence type="ECO:0000259" key="1">
    <source>
        <dbReference type="PROSITE" id="PS50043"/>
    </source>
</evidence>
<dbReference type="Proteomes" id="UP000603200">
    <property type="component" value="Unassembled WGS sequence"/>
</dbReference>
<dbReference type="EMBL" id="BOMN01000001">
    <property type="protein sequence ID" value="GIE16911.1"/>
    <property type="molecule type" value="Genomic_DNA"/>
</dbReference>
<dbReference type="InterPro" id="IPR041664">
    <property type="entry name" value="AAA_16"/>
</dbReference>
<accession>A0ABQ3ZEA7</accession>
<keyword evidence="3" id="KW-1185">Reference proteome</keyword>
<dbReference type="Gene3D" id="1.10.10.10">
    <property type="entry name" value="Winged helix-like DNA-binding domain superfamily/Winged helix DNA-binding domain"/>
    <property type="match status" value="1"/>
</dbReference>
<dbReference type="CDD" id="cd06170">
    <property type="entry name" value="LuxR_C_like"/>
    <property type="match status" value="1"/>
</dbReference>
<organism evidence="2 3">
    <name type="scientific">Winogradskya humida</name>
    <dbReference type="NCBI Taxonomy" id="113566"/>
    <lineage>
        <taxon>Bacteria</taxon>
        <taxon>Bacillati</taxon>
        <taxon>Actinomycetota</taxon>
        <taxon>Actinomycetes</taxon>
        <taxon>Micromonosporales</taxon>
        <taxon>Micromonosporaceae</taxon>
        <taxon>Winogradskya</taxon>
    </lineage>
</organism>
<gene>
    <name evidence="2" type="ORF">Ahu01nite_000130</name>
</gene>
<evidence type="ECO:0000313" key="3">
    <source>
        <dbReference type="Proteomes" id="UP000603200"/>
    </source>
</evidence>
<feature type="domain" description="HTH luxR-type" evidence="1">
    <location>
        <begin position="747"/>
        <end position="812"/>
    </location>
</feature>
<reference evidence="2 3" key="1">
    <citation type="submission" date="2021-01" db="EMBL/GenBank/DDBJ databases">
        <title>Whole genome shotgun sequence of Actinoplanes humidus NBRC 14915.</title>
        <authorList>
            <person name="Komaki H."/>
            <person name="Tamura T."/>
        </authorList>
    </citation>
    <scope>NUCLEOTIDE SEQUENCE [LARGE SCALE GENOMIC DNA]</scope>
    <source>
        <strain evidence="2 3">NBRC 14915</strain>
    </source>
</reference>
<dbReference type="Pfam" id="PF13191">
    <property type="entry name" value="AAA_16"/>
    <property type="match status" value="1"/>
</dbReference>
<dbReference type="PROSITE" id="PS50043">
    <property type="entry name" value="HTH_LUXR_2"/>
    <property type="match status" value="1"/>
</dbReference>
<dbReference type="InterPro" id="IPR036388">
    <property type="entry name" value="WH-like_DNA-bd_sf"/>
</dbReference>
<proteinExistence type="predicted"/>
<protein>
    <recommendedName>
        <fullName evidence="1">HTH luxR-type domain-containing protein</fullName>
    </recommendedName>
</protein>
<evidence type="ECO:0000313" key="2">
    <source>
        <dbReference type="EMBL" id="GIE16911.1"/>
    </source>
</evidence>
<dbReference type="InterPro" id="IPR016032">
    <property type="entry name" value="Sig_transdc_resp-reg_C-effctor"/>
</dbReference>
<dbReference type="InterPro" id="IPR000792">
    <property type="entry name" value="Tscrpt_reg_LuxR_C"/>
</dbReference>
<dbReference type="PRINTS" id="PR00038">
    <property type="entry name" value="HTHLUXR"/>
</dbReference>
<comment type="caution">
    <text evidence="2">The sequence shown here is derived from an EMBL/GenBank/DDBJ whole genome shotgun (WGS) entry which is preliminary data.</text>
</comment>